<dbReference type="InterPro" id="IPR021514">
    <property type="entry name" value="DUF3176"/>
</dbReference>
<keyword evidence="1" id="KW-0812">Transmembrane</keyword>
<dbReference type="Proteomes" id="UP000800036">
    <property type="component" value="Unassembled WGS sequence"/>
</dbReference>
<gene>
    <name evidence="2" type="ORF">BU23DRAFT_385426</name>
</gene>
<dbReference type="OrthoDB" id="5242705at2759"/>
<dbReference type="PANTHER" id="PTHR35394">
    <property type="entry name" value="DUF3176 DOMAIN-CONTAINING PROTEIN"/>
    <property type="match status" value="1"/>
</dbReference>
<feature type="non-terminal residue" evidence="2">
    <location>
        <position position="1"/>
    </location>
</feature>
<keyword evidence="1" id="KW-0472">Membrane</keyword>
<dbReference type="EMBL" id="ML976658">
    <property type="protein sequence ID" value="KAF1979338.1"/>
    <property type="molecule type" value="Genomic_DNA"/>
</dbReference>
<feature type="transmembrane region" description="Helical" evidence="1">
    <location>
        <begin position="134"/>
        <end position="155"/>
    </location>
</feature>
<accession>A0A6A5VRA6</accession>
<keyword evidence="1" id="KW-1133">Transmembrane helix</keyword>
<sequence length="454" mass="50824">LQIDPEGRPHVRFRRNAFSPISPPNTKIKELDWDCKSQIGLGIQEAPFNPDVSPITPSTIEKRGEESSEYTEGHLNIAQQIERKLWNYTASRSVVKRWLLEIISCSLSAACMAGIVIMLVVYKNKRIPNWPLGLTLNAYISVLLKVASAALLLPVSEALGQLKWSWFQGDNSKKMWDFEIFDNASRGPWGSLFLLVRTKGKTLAALGAAVTLFALALDPFFQQVVEYPEHWRVQEGHGSIPRAVAYSPFSFGKEYQVGMEAVNPDQSMLGVVARFFYNNGTPPMTFGRGIRAEVPLGCPNSNCTWPEYETLGIHSECTDASNRLEFRCLKELATYPNGTACGWWLKSDPPLLMTRYDVDRNTNYSGEILIMRAQPIYNIFSKQILPGYQAKLNNSRDPLTHAIIVSNENLENVRQNVTPIAHECIVSWAAKTLLLDYSAGGYSEAVTNIIINST</sequence>
<evidence type="ECO:0000256" key="1">
    <source>
        <dbReference type="SAM" id="Phobius"/>
    </source>
</evidence>
<evidence type="ECO:0000313" key="2">
    <source>
        <dbReference type="EMBL" id="KAF1979338.1"/>
    </source>
</evidence>
<feature type="transmembrane region" description="Helical" evidence="1">
    <location>
        <begin position="98"/>
        <end position="122"/>
    </location>
</feature>
<feature type="non-terminal residue" evidence="2">
    <location>
        <position position="454"/>
    </location>
</feature>
<organism evidence="2 3">
    <name type="scientific">Bimuria novae-zelandiae CBS 107.79</name>
    <dbReference type="NCBI Taxonomy" id="1447943"/>
    <lineage>
        <taxon>Eukaryota</taxon>
        <taxon>Fungi</taxon>
        <taxon>Dikarya</taxon>
        <taxon>Ascomycota</taxon>
        <taxon>Pezizomycotina</taxon>
        <taxon>Dothideomycetes</taxon>
        <taxon>Pleosporomycetidae</taxon>
        <taxon>Pleosporales</taxon>
        <taxon>Massarineae</taxon>
        <taxon>Didymosphaeriaceae</taxon>
        <taxon>Bimuria</taxon>
    </lineage>
</organism>
<dbReference type="AlphaFoldDB" id="A0A6A5VRA6"/>
<proteinExistence type="predicted"/>
<keyword evidence="3" id="KW-1185">Reference proteome</keyword>
<dbReference type="Pfam" id="PF11374">
    <property type="entry name" value="DUF3176"/>
    <property type="match status" value="1"/>
</dbReference>
<reference evidence="2" key="1">
    <citation type="journal article" date="2020" name="Stud. Mycol.">
        <title>101 Dothideomycetes genomes: a test case for predicting lifestyles and emergence of pathogens.</title>
        <authorList>
            <person name="Haridas S."/>
            <person name="Albert R."/>
            <person name="Binder M."/>
            <person name="Bloem J."/>
            <person name="Labutti K."/>
            <person name="Salamov A."/>
            <person name="Andreopoulos B."/>
            <person name="Baker S."/>
            <person name="Barry K."/>
            <person name="Bills G."/>
            <person name="Bluhm B."/>
            <person name="Cannon C."/>
            <person name="Castanera R."/>
            <person name="Culley D."/>
            <person name="Daum C."/>
            <person name="Ezra D."/>
            <person name="Gonzalez J."/>
            <person name="Henrissat B."/>
            <person name="Kuo A."/>
            <person name="Liang C."/>
            <person name="Lipzen A."/>
            <person name="Lutzoni F."/>
            <person name="Magnuson J."/>
            <person name="Mondo S."/>
            <person name="Nolan M."/>
            <person name="Ohm R."/>
            <person name="Pangilinan J."/>
            <person name="Park H.-J."/>
            <person name="Ramirez L."/>
            <person name="Alfaro M."/>
            <person name="Sun H."/>
            <person name="Tritt A."/>
            <person name="Yoshinaga Y."/>
            <person name="Zwiers L.-H."/>
            <person name="Turgeon B."/>
            <person name="Goodwin S."/>
            <person name="Spatafora J."/>
            <person name="Crous P."/>
            <person name="Grigoriev I."/>
        </authorList>
    </citation>
    <scope>NUCLEOTIDE SEQUENCE</scope>
    <source>
        <strain evidence="2">CBS 107.79</strain>
    </source>
</reference>
<name>A0A6A5VRA6_9PLEO</name>
<dbReference type="PANTHER" id="PTHR35394:SF5">
    <property type="entry name" value="DUF3176 DOMAIN-CONTAINING PROTEIN"/>
    <property type="match status" value="1"/>
</dbReference>
<evidence type="ECO:0000313" key="3">
    <source>
        <dbReference type="Proteomes" id="UP000800036"/>
    </source>
</evidence>
<protein>
    <submittedName>
        <fullName evidence="2">Uncharacterized protein</fullName>
    </submittedName>
</protein>